<organism evidence="10">
    <name type="scientific">Cacopsylla melanoneura</name>
    <dbReference type="NCBI Taxonomy" id="428564"/>
    <lineage>
        <taxon>Eukaryota</taxon>
        <taxon>Metazoa</taxon>
        <taxon>Ecdysozoa</taxon>
        <taxon>Arthropoda</taxon>
        <taxon>Hexapoda</taxon>
        <taxon>Insecta</taxon>
        <taxon>Pterygota</taxon>
        <taxon>Neoptera</taxon>
        <taxon>Paraneoptera</taxon>
        <taxon>Hemiptera</taxon>
        <taxon>Sternorrhyncha</taxon>
        <taxon>Psylloidea</taxon>
        <taxon>Psyllidae</taxon>
        <taxon>Psyllinae</taxon>
        <taxon>Cacopsylla</taxon>
    </lineage>
</organism>
<evidence type="ECO:0000313" key="10">
    <source>
        <dbReference type="EMBL" id="CAG6754132.1"/>
    </source>
</evidence>
<proteinExistence type="predicted"/>
<feature type="short sequence motif" description="GXGXXG" evidence="8">
    <location>
        <begin position="467"/>
        <end position="472"/>
    </location>
</feature>
<dbReference type="Pfam" id="PF01734">
    <property type="entry name" value="Patatin"/>
    <property type="match status" value="1"/>
</dbReference>
<dbReference type="CDD" id="cd07212">
    <property type="entry name" value="Pat_PNPLA9"/>
    <property type="match status" value="1"/>
</dbReference>
<keyword evidence="4 7" id="KW-0040">ANK repeat</keyword>
<comment type="catalytic activity">
    <reaction evidence="6">
        <text>a 1,2-diacyl-sn-glycero-3-phosphocholine + H2O = a 1-acyl-sn-glycero-3-phosphocholine + a fatty acid + H(+)</text>
        <dbReference type="Rhea" id="RHEA:15801"/>
        <dbReference type="ChEBI" id="CHEBI:15377"/>
        <dbReference type="ChEBI" id="CHEBI:15378"/>
        <dbReference type="ChEBI" id="CHEBI:28868"/>
        <dbReference type="ChEBI" id="CHEBI:57643"/>
        <dbReference type="ChEBI" id="CHEBI:58168"/>
        <dbReference type="EC" id="3.1.1.4"/>
    </reaction>
    <physiologicalReaction direction="left-to-right" evidence="6">
        <dbReference type="Rhea" id="RHEA:15802"/>
    </physiologicalReaction>
</comment>
<dbReference type="Pfam" id="PF12796">
    <property type="entry name" value="Ank_2"/>
    <property type="match status" value="2"/>
</dbReference>
<dbReference type="SUPFAM" id="SSF52151">
    <property type="entry name" value="FabD/lysophospholipase-like"/>
    <property type="match status" value="1"/>
</dbReference>
<dbReference type="EMBL" id="HBUF01538347">
    <property type="protein sequence ID" value="CAG6754132.1"/>
    <property type="molecule type" value="Transcribed_RNA"/>
</dbReference>
<evidence type="ECO:0000259" key="9">
    <source>
        <dbReference type="PROSITE" id="PS51635"/>
    </source>
</evidence>
<dbReference type="PRINTS" id="PR01415">
    <property type="entry name" value="ANKYRIN"/>
</dbReference>
<dbReference type="EMBL" id="HBUF01197322">
    <property type="protein sequence ID" value="CAG6660549.1"/>
    <property type="molecule type" value="Transcribed_RNA"/>
</dbReference>
<feature type="repeat" description="ANK" evidence="7">
    <location>
        <begin position="307"/>
        <end position="339"/>
    </location>
</feature>
<dbReference type="EC" id="3.1.1.4" evidence="1"/>
<dbReference type="PROSITE" id="PS50088">
    <property type="entry name" value="ANK_REPEAT"/>
    <property type="match status" value="4"/>
</dbReference>
<evidence type="ECO:0000256" key="4">
    <source>
        <dbReference type="ARBA" id="ARBA00023043"/>
    </source>
</evidence>
<dbReference type="InterPro" id="IPR002110">
    <property type="entry name" value="Ankyrin_rpt"/>
</dbReference>
<evidence type="ECO:0000256" key="8">
    <source>
        <dbReference type="PROSITE-ProRule" id="PRU01161"/>
    </source>
</evidence>
<dbReference type="Gene3D" id="3.40.1090.10">
    <property type="entry name" value="Cytosolic phospholipase A2 catalytic domain"/>
    <property type="match status" value="1"/>
</dbReference>
<dbReference type="GO" id="GO:0005739">
    <property type="term" value="C:mitochondrion"/>
    <property type="evidence" value="ECO:0007669"/>
    <property type="project" value="TreeGrafter"/>
</dbReference>
<dbReference type="InterPro" id="IPR002641">
    <property type="entry name" value="PNPLA_dom"/>
</dbReference>
<feature type="domain" description="PNPLA" evidence="9">
    <location>
        <begin position="463"/>
        <end position="646"/>
    </location>
</feature>
<dbReference type="PROSITE" id="PS51635">
    <property type="entry name" value="PNPLA"/>
    <property type="match status" value="1"/>
</dbReference>
<feature type="active site" description="Nucleophile" evidence="8">
    <location>
        <position position="501"/>
    </location>
</feature>
<feature type="repeat" description="ANK" evidence="7">
    <location>
        <begin position="146"/>
        <end position="171"/>
    </location>
</feature>
<dbReference type="PANTHER" id="PTHR24139:SF34">
    <property type="entry name" value="85_88 KDA CALCIUM-INDEPENDENT PHOSPHOLIPASE A2"/>
    <property type="match status" value="1"/>
</dbReference>
<reference evidence="10" key="1">
    <citation type="submission" date="2021-05" db="EMBL/GenBank/DDBJ databases">
        <authorList>
            <person name="Alioto T."/>
            <person name="Alioto T."/>
            <person name="Gomez Garrido J."/>
        </authorList>
    </citation>
    <scope>NUCLEOTIDE SEQUENCE</scope>
</reference>
<feature type="repeat" description="ANK" evidence="7">
    <location>
        <begin position="214"/>
        <end position="246"/>
    </location>
</feature>
<keyword evidence="3 8" id="KW-0378">Hydrolase</keyword>
<dbReference type="GO" id="GO:2000304">
    <property type="term" value="P:positive regulation of ceramide biosynthetic process"/>
    <property type="evidence" value="ECO:0007669"/>
    <property type="project" value="TreeGrafter"/>
</dbReference>
<dbReference type="GO" id="GO:0016042">
    <property type="term" value="P:lipid catabolic process"/>
    <property type="evidence" value="ECO:0007669"/>
    <property type="project" value="UniProtKB-UniRule"/>
</dbReference>
<dbReference type="PROSITE" id="PS50297">
    <property type="entry name" value="ANK_REP_REGION"/>
    <property type="match status" value="3"/>
</dbReference>
<feature type="active site" description="Proton acceptor" evidence="8">
    <location>
        <position position="633"/>
    </location>
</feature>
<dbReference type="AlphaFoldDB" id="A0A8D8ZY12"/>
<dbReference type="InterPro" id="IPR047148">
    <property type="entry name" value="PLPL9"/>
</dbReference>
<feature type="short sequence motif" description="DGA/G" evidence="8">
    <location>
        <begin position="633"/>
        <end position="635"/>
    </location>
</feature>
<dbReference type="Pfam" id="PF13606">
    <property type="entry name" value="Ank_3"/>
    <property type="match status" value="1"/>
</dbReference>
<dbReference type="EMBL" id="HBUF01037680">
    <property type="protein sequence ID" value="CAG6617031.1"/>
    <property type="molecule type" value="Transcribed_RNA"/>
</dbReference>
<protein>
    <recommendedName>
        <fullName evidence="1">phospholipase A2</fullName>
        <ecNumber evidence="1">3.1.1.4</ecNumber>
    </recommendedName>
</protein>
<dbReference type="GO" id="GO:0052816">
    <property type="term" value="F:long-chain fatty acyl-CoA hydrolase activity"/>
    <property type="evidence" value="ECO:0007669"/>
    <property type="project" value="TreeGrafter"/>
</dbReference>
<dbReference type="PANTHER" id="PTHR24139">
    <property type="entry name" value="CALCIUM-INDEPENDENT PHOSPHOLIPASE A2"/>
    <property type="match status" value="1"/>
</dbReference>
<evidence type="ECO:0000256" key="3">
    <source>
        <dbReference type="ARBA" id="ARBA00022801"/>
    </source>
</evidence>
<accession>A0A8D8ZY12</accession>
<dbReference type="Gene3D" id="1.25.40.20">
    <property type="entry name" value="Ankyrin repeat-containing domain"/>
    <property type="match status" value="2"/>
</dbReference>
<dbReference type="GO" id="GO:0047499">
    <property type="term" value="F:calcium-independent phospholipase A2 activity"/>
    <property type="evidence" value="ECO:0007669"/>
    <property type="project" value="InterPro"/>
</dbReference>
<dbReference type="SUPFAM" id="SSF48403">
    <property type="entry name" value="Ankyrin repeat"/>
    <property type="match status" value="1"/>
</dbReference>
<evidence type="ECO:0000256" key="2">
    <source>
        <dbReference type="ARBA" id="ARBA00022737"/>
    </source>
</evidence>
<feature type="repeat" description="ANK" evidence="7">
    <location>
        <begin position="340"/>
        <end position="372"/>
    </location>
</feature>
<keyword evidence="5 8" id="KW-0443">Lipid metabolism</keyword>
<dbReference type="InterPro" id="IPR036770">
    <property type="entry name" value="Ankyrin_rpt-contain_sf"/>
</dbReference>
<sequence length="794" mass="86507">MAFSFLMNMFKPDSNPNKVVEVRPEKYSDRTVVARHDCMILYGFQEGLYDIVLHRSWNSSNTSFSLHRSPDILQAEETFAIMKTKIPTMVKISKEICSIYGLQKLVDVLKEHPAWSIAHIVVQLNLTDCLNSPEVLQEMNNVDALTGQTPLHIAIKNNSSVIVKTIISHKAASLEHLDFEGNSMFHYAAKYAVKDIINMLAAENPKCLNYRNANGYTPLHTACLNDKPDNVKALLRAGADVNVPATRRPKGASSPSDSLGDYVQDNHTKFNIDDMKYGGTPLHWSCSRAVIESLVDMNCDINALDFEGRTALHKMVLNSRLECVVALLTRLADVEPVDNSGNTALHLAAHTKNVFIVQALIVFGANIDALNGDGYTARHIASGLSQGGAAGGDSASDRIVYVLHAVGAARCSLDTPGCGSGCVAGGTNNGSPPPVPIGAKVREVLKLYTYPEVTSDTRGGRLLCLDGGGIRGLILVSILLHLEQRVGQPIIHCFDWVAGTSTGAVVALGLAVGKTLQECLCLYFRMKDVAFVGSRPYSSEGLENTLKESLGSTSVMSEITHPKIIVTGVLADRKPVELHLFCNYPSPSEMIDPNPAPYHYPEPPAPHEQLIWKAARASGAAPSYFRMFGRFIDGGLMSNNPTLDALTEIHEYNLALKAIGRESEVRPVSVVVSIGTGSIPVTDMKGVDVFRPENFTDAMKFVAGISTLGVLLVDQATQADGRVVDRAKAICSMIGVPYFRFSPQLSEDIVMDERSDEKLVNMLWETKAYMLSNDECVTKLARLLNVMKPMDTSN</sequence>
<keyword evidence="2" id="KW-0677">Repeat</keyword>
<keyword evidence="8" id="KW-0442">Lipid degradation</keyword>
<dbReference type="InterPro" id="IPR016035">
    <property type="entry name" value="Acyl_Trfase/lysoPLipase"/>
</dbReference>
<evidence type="ECO:0000256" key="5">
    <source>
        <dbReference type="ARBA" id="ARBA00023098"/>
    </source>
</evidence>
<evidence type="ECO:0000256" key="1">
    <source>
        <dbReference type="ARBA" id="ARBA00013278"/>
    </source>
</evidence>
<name>A0A8D8ZY12_9HEMI</name>
<feature type="short sequence motif" description="GXSXG" evidence="8">
    <location>
        <begin position="499"/>
        <end position="503"/>
    </location>
</feature>
<evidence type="ECO:0000256" key="7">
    <source>
        <dbReference type="PROSITE-ProRule" id="PRU00023"/>
    </source>
</evidence>
<evidence type="ECO:0000256" key="6">
    <source>
        <dbReference type="ARBA" id="ARBA00023422"/>
    </source>
</evidence>
<dbReference type="SMART" id="SM00248">
    <property type="entry name" value="ANK"/>
    <property type="match status" value="6"/>
</dbReference>